<dbReference type="InterPro" id="IPR046347">
    <property type="entry name" value="bZIP_sf"/>
</dbReference>
<feature type="domain" description="BZIP" evidence="8">
    <location>
        <begin position="202"/>
        <end position="240"/>
    </location>
</feature>
<keyword evidence="4" id="KW-0238">DNA-binding</keyword>
<protein>
    <submittedName>
        <fullName evidence="9">Basic region leucine zipper</fullName>
    </submittedName>
</protein>
<dbReference type="PANTHER" id="PTHR47416">
    <property type="entry name" value="BASIC-LEUCINE ZIPPER TRANSCRIPTION FACTOR F-RELATED"/>
    <property type="match status" value="1"/>
</dbReference>
<keyword evidence="10" id="KW-1185">Reference proteome</keyword>
<feature type="compositionally biased region" description="Low complexity" evidence="7">
    <location>
        <begin position="19"/>
        <end position="29"/>
    </location>
</feature>
<dbReference type="EMBL" id="CAICTM010000006">
    <property type="protein sequence ID" value="CAB9496535.1"/>
    <property type="molecule type" value="Genomic_DNA"/>
</dbReference>
<evidence type="ECO:0000256" key="4">
    <source>
        <dbReference type="ARBA" id="ARBA00023125"/>
    </source>
</evidence>
<feature type="region of interest" description="Disordered" evidence="7">
    <location>
        <begin position="1"/>
        <end position="140"/>
    </location>
</feature>
<feature type="compositionally biased region" description="Low complexity" evidence="7">
    <location>
        <begin position="182"/>
        <end position="194"/>
    </location>
</feature>
<proteinExistence type="inferred from homology"/>
<sequence>MATTEAAAKEGTRTPSPPATTTASSGGAAMEEDVPSPVPASISSTTSSEPSHSHHGHPANSNGSSYMPSVPNPFATANAPAPAGWGNHTSMTGAPAPYGHPPPPHHQHPHHAGAIPMVVSTPAPPPAYHHHPPATHHYAGWARENSCPNFSIGTSDSSNNNSNGPKSPRAKTTARRRYSSKAASTVAATNAAAAPGEGGSVNSRRQKRLERNRESARLSRRRRKQYLEVLEDRVTQLSMELDQGRRAHASQAVTVTVHKRREVLTDTSKPEEERIRMLDHGLARTSPEMMLLATFKAQQLKSFSLPPHSKFVLWLTLQNDQYFRGGRAASERLSAARIGERMLNSGNDRVPPAQSMWPLFCNEVGLSYDQEERVRGFQRTLLQSNDSWLQRHTARAADLAMGAVHDGTQAMCLRLGQRERSMLSVLTPAQKVKLLTWADQNKEKLHRVMQNKVQKHMETAPAKSAFIDQRFKTDKKQHVAANLYIVNYQLQKLMQVFPRAAPLVTGATLRKLSRRPSFESLGRAPEKPGKDDDSLSRDTSFASSSSLKRSCSSLSMDGERPQLLQISPDDAEQTCKPSVDKVLGYLREIIPPTPPVQYGGQAPVAAPGPPPHQQQHHQVVEIRIPSPTQVTSVHYHPTVTLQPQYTQAPVAAVQQHPPQQPLPMAIVSSQPSAPVGQQPITAPPGHRKQSSFIPPYLNVVPEEMFPTDGTADDFLMSLVDDEDWAIGEGIDMDTAD</sequence>
<dbReference type="PROSITE" id="PS50217">
    <property type="entry name" value="BZIP"/>
    <property type="match status" value="1"/>
</dbReference>
<comment type="caution">
    <text evidence="9">The sequence shown here is derived from an EMBL/GenBank/DDBJ whole genome shotgun (WGS) entry which is preliminary data.</text>
</comment>
<organism evidence="9 10">
    <name type="scientific">Seminavis robusta</name>
    <dbReference type="NCBI Taxonomy" id="568900"/>
    <lineage>
        <taxon>Eukaryota</taxon>
        <taxon>Sar</taxon>
        <taxon>Stramenopiles</taxon>
        <taxon>Ochrophyta</taxon>
        <taxon>Bacillariophyta</taxon>
        <taxon>Bacillariophyceae</taxon>
        <taxon>Bacillariophycidae</taxon>
        <taxon>Naviculales</taxon>
        <taxon>Naviculaceae</taxon>
        <taxon>Seminavis</taxon>
    </lineage>
</organism>
<dbReference type="Proteomes" id="UP001153069">
    <property type="component" value="Unassembled WGS sequence"/>
</dbReference>
<evidence type="ECO:0000256" key="3">
    <source>
        <dbReference type="ARBA" id="ARBA00023015"/>
    </source>
</evidence>
<dbReference type="SUPFAM" id="SSF57959">
    <property type="entry name" value="Leucine zipper domain"/>
    <property type="match status" value="1"/>
</dbReference>
<evidence type="ECO:0000313" key="9">
    <source>
        <dbReference type="EMBL" id="CAB9496535.1"/>
    </source>
</evidence>
<feature type="region of interest" description="Disordered" evidence="7">
    <location>
        <begin position="670"/>
        <end position="689"/>
    </location>
</feature>
<evidence type="ECO:0000259" key="8">
    <source>
        <dbReference type="PROSITE" id="PS50217"/>
    </source>
</evidence>
<dbReference type="PANTHER" id="PTHR47416:SF8">
    <property type="entry name" value="BASIC-LEUCINE ZIPPER TRANSCRIPTION FACTOR E-RELATED"/>
    <property type="match status" value="1"/>
</dbReference>
<reference evidence="9" key="1">
    <citation type="submission" date="2020-06" db="EMBL/GenBank/DDBJ databases">
        <authorList>
            <consortium name="Plant Systems Biology data submission"/>
        </authorList>
    </citation>
    <scope>NUCLEOTIDE SEQUENCE</scope>
    <source>
        <strain evidence="9">D6</strain>
    </source>
</reference>
<gene>
    <name evidence="9" type="ORF">SEMRO_6_G005060.1</name>
</gene>
<comment type="similarity">
    <text evidence="2">Belongs to the bZIP family.</text>
</comment>
<dbReference type="GO" id="GO:0005634">
    <property type="term" value="C:nucleus"/>
    <property type="evidence" value="ECO:0007669"/>
    <property type="project" value="UniProtKB-SubCell"/>
</dbReference>
<feature type="region of interest" description="Disordered" evidence="7">
    <location>
        <begin position="152"/>
        <end position="220"/>
    </location>
</feature>
<dbReference type="CDD" id="cd14811">
    <property type="entry name" value="bZIP_u2"/>
    <property type="match status" value="1"/>
</dbReference>
<evidence type="ECO:0000256" key="2">
    <source>
        <dbReference type="ARBA" id="ARBA00007163"/>
    </source>
</evidence>
<feature type="region of interest" description="Disordered" evidence="7">
    <location>
        <begin position="516"/>
        <end position="556"/>
    </location>
</feature>
<feature type="compositionally biased region" description="Low complexity" evidence="7">
    <location>
        <begin position="39"/>
        <end position="50"/>
    </location>
</feature>
<evidence type="ECO:0000256" key="7">
    <source>
        <dbReference type="SAM" id="MobiDB-lite"/>
    </source>
</evidence>
<accession>A0A9N8D9R2</accession>
<keyword evidence="3" id="KW-0805">Transcription regulation</keyword>
<name>A0A9N8D9R2_9STRA</name>
<dbReference type="OrthoDB" id="425490at2759"/>
<comment type="subcellular location">
    <subcellularLocation>
        <location evidence="1">Nucleus</location>
    </subcellularLocation>
</comment>
<dbReference type="InterPro" id="IPR004827">
    <property type="entry name" value="bZIP"/>
</dbReference>
<dbReference type="GO" id="GO:0003677">
    <property type="term" value="F:DNA binding"/>
    <property type="evidence" value="ECO:0007669"/>
    <property type="project" value="UniProtKB-KW"/>
</dbReference>
<dbReference type="AlphaFoldDB" id="A0A9N8D9R2"/>
<evidence type="ECO:0000313" key="10">
    <source>
        <dbReference type="Proteomes" id="UP001153069"/>
    </source>
</evidence>
<keyword evidence="5" id="KW-0804">Transcription</keyword>
<dbReference type="Pfam" id="PF00170">
    <property type="entry name" value="bZIP_1"/>
    <property type="match status" value="1"/>
</dbReference>
<evidence type="ECO:0000256" key="6">
    <source>
        <dbReference type="ARBA" id="ARBA00023242"/>
    </source>
</evidence>
<feature type="compositionally biased region" description="Basic residues" evidence="7">
    <location>
        <begin position="168"/>
        <end position="179"/>
    </location>
</feature>
<feature type="compositionally biased region" description="Low complexity" evidence="7">
    <location>
        <begin position="72"/>
        <end position="83"/>
    </location>
</feature>
<dbReference type="GO" id="GO:0003700">
    <property type="term" value="F:DNA-binding transcription factor activity"/>
    <property type="evidence" value="ECO:0007669"/>
    <property type="project" value="InterPro"/>
</dbReference>
<keyword evidence="6" id="KW-0539">Nucleus</keyword>
<feature type="compositionally biased region" description="Low complexity" evidence="7">
    <location>
        <begin position="540"/>
        <end position="555"/>
    </location>
</feature>
<dbReference type="Gene3D" id="1.20.5.170">
    <property type="match status" value="1"/>
</dbReference>
<evidence type="ECO:0000256" key="1">
    <source>
        <dbReference type="ARBA" id="ARBA00004123"/>
    </source>
</evidence>
<evidence type="ECO:0000256" key="5">
    <source>
        <dbReference type="ARBA" id="ARBA00023163"/>
    </source>
</evidence>
<dbReference type="SMART" id="SM00338">
    <property type="entry name" value="BRLZ"/>
    <property type="match status" value="1"/>
</dbReference>
<feature type="compositionally biased region" description="Basic and acidic residues" evidence="7">
    <location>
        <begin position="524"/>
        <end position="536"/>
    </location>
</feature>
<feature type="region of interest" description="Disordered" evidence="7">
    <location>
        <begin position="597"/>
        <end position="616"/>
    </location>
</feature>